<feature type="region of interest" description="Disordered" evidence="1">
    <location>
        <begin position="142"/>
        <end position="177"/>
    </location>
</feature>
<dbReference type="InParanoid" id="A0A420XR15"/>
<reference evidence="2 3" key="1">
    <citation type="submission" date="2018-10" db="EMBL/GenBank/DDBJ databases">
        <title>Genomic Encyclopedia of Archaeal and Bacterial Type Strains, Phase II (KMG-II): from individual species to whole genera.</title>
        <authorList>
            <person name="Goeker M."/>
        </authorList>
    </citation>
    <scope>NUCLEOTIDE SEQUENCE [LARGE SCALE GENOMIC DNA]</scope>
    <source>
        <strain evidence="2 3">RP-AC37</strain>
    </source>
</reference>
<accession>A0A420XR15</accession>
<organism evidence="2 3">
    <name type="scientific">Motilibacter peucedani</name>
    <dbReference type="NCBI Taxonomy" id="598650"/>
    <lineage>
        <taxon>Bacteria</taxon>
        <taxon>Bacillati</taxon>
        <taxon>Actinomycetota</taxon>
        <taxon>Actinomycetes</taxon>
        <taxon>Motilibacterales</taxon>
        <taxon>Motilibacteraceae</taxon>
        <taxon>Motilibacter</taxon>
    </lineage>
</organism>
<feature type="region of interest" description="Disordered" evidence="1">
    <location>
        <begin position="61"/>
        <end position="111"/>
    </location>
</feature>
<feature type="compositionally biased region" description="Basic and acidic residues" evidence="1">
    <location>
        <begin position="142"/>
        <end position="172"/>
    </location>
</feature>
<dbReference type="Gene3D" id="1.20.120.20">
    <property type="entry name" value="Apolipoprotein"/>
    <property type="match status" value="1"/>
</dbReference>
<dbReference type="Pfam" id="PF12277">
    <property type="entry name" value="DUF3618"/>
    <property type="match status" value="1"/>
</dbReference>
<feature type="compositionally biased region" description="Basic and acidic residues" evidence="1">
    <location>
        <begin position="207"/>
        <end position="216"/>
    </location>
</feature>
<dbReference type="EMBL" id="RBWV01000011">
    <property type="protein sequence ID" value="RKS75685.1"/>
    <property type="molecule type" value="Genomic_DNA"/>
</dbReference>
<name>A0A420XR15_9ACTN</name>
<evidence type="ECO:0000256" key="1">
    <source>
        <dbReference type="SAM" id="MobiDB-lite"/>
    </source>
</evidence>
<keyword evidence="3" id="KW-1185">Reference proteome</keyword>
<gene>
    <name evidence="2" type="ORF">CLV35_2162</name>
</gene>
<evidence type="ECO:0000313" key="2">
    <source>
        <dbReference type="EMBL" id="RKS75685.1"/>
    </source>
</evidence>
<dbReference type="Proteomes" id="UP000281955">
    <property type="component" value="Unassembled WGS sequence"/>
</dbReference>
<dbReference type="OrthoDB" id="3218417at2"/>
<proteinExistence type="predicted"/>
<evidence type="ECO:0000313" key="3">
    <source>
        <dbReference type="Proteomes" id="UP000281955"/>
    </source>
</evidence>
<feature type="compositionally biased region" description="Polar residues" evidence="1">
    <location>
        <begin position="220"/>
        <end position="231"/>
    </location>
</feature>
<protein>
    <submittedName>
        <fullName evidence="2">Uncharacterized protein DUF3618</fullName>
    </submittedName>
</protein>
<comment type="caution">
    <text evidence="2">The sequence shown here is derived from an EMBL/GenBank/DDBJ whole genome shotgun (WGS) entry which is preliminary data.</text>
</comment>
<sequence>MTTPTSSDPDEIRAEIERTRASLGSDVDALAEKVSPSSIAHRQVESAKSRVQGVREAVMGKAGDARSAVASHTPGGGDGPGLAERAGGLRDSAAGSVHGASDALHSAPSAARHRAEGNPLAAGLIAFGVGWLASSLLPASERETQLASAAKDKLTSPEVKDALQSKAGELKEALQGPAQDALESVKLTAQDAVDNVKAEAQGATVDVRDSAQEAKENVAATAQEQKAGLTS</sequence>
<dbReference type="AlphaFoldDB" id="A0A420XR15"/>
<dbReference type="InterPro" id="IPR022062">
    <property type="entry name" value="DUF3618"/>
</dbReference>
<dbReference type="RefSeq" id="WP_121193424.1">
    <property type="nucleotide sequence ID" value="NZ_RBWV01000011.1"/>
</dbReference>
<feature type="region of interest" description="Disordered" evidence="1">
    <location>
        <begin position="207"/>
        <end position="231"/>
    </location>
</feature>